<name>A0ACC3D6H7_9PEZI</name>
<dbReference type="EMBL" id="JAWDJW010007206">
    <property type="protein sequence ID" value="KAK3062610.1"/>
    <property type="molecule type" value="Genomic_DNA"/>
</dbReference>
<keyword evidence="2" id="KW-1185">Reference proteome</keyword>
<organism evidence="1 2">
    <name type="scientific">Coniosporium uncinatum</name>
    <dbReference type="NCBI Taxonomy" id="93489"/>
    <lineage>
        <taxon>Eukaryota</taxon>
        <taxon>Fungi</taxon>
        <taxon>Dikarya</taxon>
        <taxon>Ascomycota</taxon>
        <taxon>Pezizomycotina</taxon>
        <taxon>Dothideomycetes</taxon>
        <taxon>Dothideomycetes incertae sedis</taxon>
        <taxon>Coniosporium</taxon>
    </lineage>
</organism>
<gene>
    <name evidence="1" type="ORF">LTS18_003704</name>
</gene>
<comment type="caution">
    <text evidence="1">The sequence shown here is derived from an EMBL/GenBank/DDBJ whole genome shotgun (WGS) entry which is preliminary data.</text>
</comment>
<protein>
    <submittedName>
        <fullName evidence="1">Uncharacterized protein</fullName>
    </submittedName>
</protein>
<proteinExistence type="predicted"/>
<reference evidence="1" key="1">
    <citation type="submission" date="2024-09" db="EMBL/GenBank/DDBJ databases">
        <title>Black Yeasts Isolated from many extreme environments.</title>
        <authorList>
            <person name="Coleine C."/>
            <person name="Stajich J.E."/>
            <person name="Selbmann L."/>
        </authorList>
    </citation>
    <scope>NUCLEOTIDE SEQUENCE</scope>
    <source>
        <strain evidence="1">CCFEE 5737</strain>
    </source>
</reference>
<accession>A0ACC3D6H7</accession>
<dbReference type="Proteomes" id="UP001186974">
    <property type="component" value="Unassembled WGS sequence"/>
</dbReference>
<sequence length="246" mass="26137">MSYRQEDVKHDPLDEASNSEPDRTKSTPSNRASSAQQSPALQPHQELTVIRQRSPRRREHLPQSWMDAQQAQSKNSPHPANLRSRPALPPINSASAGPAQSSSPGCGFSHAGSSSLEQRPSSIAATSSPPTSPSAAPTKRPSPVPGRPSSRSRGFAVPRAFSAESGDSAPKDGEGFQDVEINSEDEREWDPISRYRLGHDPKYFEEKRKERKEAAKRGKGADKKETSPGLGGAKGGGAAGGGGVAS</sequence>
<evidence type="ECO:0000313" key="2">
    <source>
        <dbReference type="Proteomes" id="UP001186974"/>
    </source>
</evidence>
<evidence type="ECO:0000313" key="1">
    <source>
        <dbReference type="EMBL" id="KAK3062610.1"/>
    </source>
</evidence>